<dbReference type="InterPro" id="IPR036291">
    <property type="entry name" value="NAD(P)-bd_dom_sf"/>
</dbReference>
<dbReference type="Gene3D" id="3.40.50.720">
    <property type="entry name" value="NAD(P)-binding Rossmann-like Domain"/>
    <property type="match status" value="1"/>
</dbReference>
<dbReference type="Pfam" id="PF00107">
    <property type="entry name" value="ADH_zinc_N"/>
    <property type="match status" value="1"/>
</dbReference>
<dbReference type="eggNOG" id="KOG1198">
    <property type="taxonomic scope" value="Eukaryota"/>
</dbReference>
<dbReference type="PANTHER" id="PTHR45348:SF2">
    <property type="entry name" value="ZINC-TYPE ALCOHOL DEHYDROGENASE-LIKE PROTEIN C2E1P3.01"/>
    <property type="match status" value="1"/>
</dbReference>
<comment type="caution">
    <text evidence="2">The sequence shown here is derived from an EMBL/GenBank/DDBJ whole genome shotgun (WGS) entry which is preliminary data.</text>
</comment>
<evidence type="ECO:0000313" key="2">
    <source>
        <dbReference type="EMBL" id="KTB44334.1"/>
    </source>
</evidence>
<dbReference type="InterPro" id="IPR020843">
    <property type="entry name" value="ER"/>
</dbReference>
<gene>
    <name evidence="2" type="ORF">WG66_3094</name>
</gene>
<dbReference type="Pfam" id="PF08240">
    <property type="entry name" value="ADH_N"/>
    <property type="match status" value="1"/>
</dbReference>
<dbReference type="Proteomes" id="UP000054988">
    <property type="component" value="Unassembled WGS sequence"/>
</dbReference>
<name>A0A0W0G711_MONRR</name>
<dbReference type="PANTHER" id="PTHR45348">
    <property type="entry name" value="HYPOTHETICAL OXIDOREDUCTASE (EUROFUNG)"/>
    <property type="match status" value="1"/>
</dbReference>
<dbReference type="EMBL" id="LATX01000951">
    <property type="protein sequence ID" value="KTB44334.1"/>
    <property type="molecule type" value="Genomic_DNA"/>
</dbReference>
<reference evidence="2 3" key="1">
    <citation type="submission" date="2015-12" db="EMBL/GenBank/DDBJ databases">
        <title>Draft genome sequence of Moniliophthora roreri, the causal agent of frosty pod rot of cacao.</title>
        <authorList>
            <person name="Aime M.C."/>
            <person name="Diaz-Valderrama J.R."/>
            <person name="Kijpornyongpan T."/>
            <person name="Phillips-Mora W."/>
        </authorList>
    </citation>
    <scope>NUCLEOTIDE SEQUENCE [LARGE SCALE GENOMIC DNA]</scope>
    <source>
        <strain evidence="2 3">MCA 2952</strain>
    </source>
</reference>
<dbReference type="Gene3D" id="3.90.180.10">
    <property type="entry name" value="Medium-chain alcohol dehydrogenases, catalytic domain"/>
    <property type="match status" value="1"/>
</dbReference>
<dbReference type="SUPFAM" id="SSF50129">
    <property type="entry name" value="GroES-like"/>
    <property type="match status" value="1"/>
</dbReference>
<proteinExistence type="predicted"/>
<accession>A0A0W0G711</accession>
<dbReference type="SMART" id="SM00829">
    <property type="entry name" value="PKS_ER"/>
    <property type="match status" value="1"/>
</dbReference>
<dbReference type="InterPro" id="IPR013149">
    <property type="entry name" value="ADH-like_C"/>
</dbReference>
<dbReference type="InterPro" id="IPR047122">
    <property type="entry name" value="Trans-enoyl_RdTase-like"/>
</dbReference>
<sequence>MSEQKALLLEHEFGDFIVGNRPIPQPGPGELLVKVQAAGLNPVDWKIQKTGAFIKAYPAVLGSDVAGDIEELGEGVNAEKWPKGTRVFFQGWYDPDRAAFQQYALTPADLVCRIPPNLSYSDAASIPVAFNCAAYGLLSPPPTGSGLNPSLDKDVKYTEQSALVIGGNTSVGQYAIQILSKVLHFATIVAYASNSQSSALESLGATHIIDRYQISLTELPNAFLEITSNTRPSIVFDAFGAPEGQEAGYALLAEDGTLCTVNPEKVENKVEGKRAFAVIGSVHLPTHRDFGVKLMEELERLVSEGIIVPNRVQDLPNGLAGIVDGLERLKDNKTDGCKLIAHPQD</sequence>
<dbReference type="GO" id="GO:0016651">
    <property type="term" value="F:oxidoreductase activity, acting on NAD(P)H"/>
    <property type="evidence" value="ECO:0007669"/>
    <property type="project" value="InterPro"/>
</dbReference>
<protein>
    <recommendedName>
        <fullName evidence="1">Enoyl reductase (ER) domain-containing protein</fullName>
    </recommendedName>
</protein>
<evidence type="ECO:0000259" key="1">
    <source>
        <dbReference type="SMART" id="SM00829"/>
    </source>
</evidence>
<dbReference type="InterPro" id="IPR013154">
    <property type="entry name" value="ADH-like_N"/>
</dbReference>
<evidence type="ECO:0000313" key="3">
    <source>
        <dbReference type="Proteomes" id="UP000054988"/>
    </source>
</evidence>
<feature type="domain" description="Enoyl reductase (ER)" evidence="1">
    <location>
        <begin position="14"/>
        <end position="341"/>
    </location>
</feature>
<dbReference type="SUPFAM" id="SSF51735">
    <property type="entry name" value="NAD(P)-binding Rossmann-fold domains"/>
    <property type="match status" value="1"/>
</dbReference>
<dbReference type="InterPro" id="IPR011032">
    <property type="entry name" value="GroES-like_sf"/>
</dbReference>
<dbReference type="AlphaFoldDB" id="A0A0W0G711"/>
<organism evidence="2 3">
    <name type="scientific">Moniliophthora roreri</name>
    <name type="common">Frosty pod rot fungus</name>
    <name type="synonym">Monilia roreri</name>
    <dbReference type="NCBI Taxonomy" id="221103"/>
    <lineage>
        <taxon>Eukaryota</taxon>
        <taxon>Fungi</taxon>
        <taxon>Dikarya</taxon>
        <taxon>Basidiomycota</taxon>
        <taxon>Agaricomycotina</taxon>
        <taxon>Agaricomycetes</taxon>
        <taxon>Agaricomycetidae</taxon>
        <taxon>Agaricales</taxon>
        <taxon>Marasmiineae</taxon>
        <taxon>Marasmiaceae</taxon>
        <taxon>Moniliophthora</taxon>
    </lineage>
</organism>
<dbReference type="CDD" id="cd08249">
    <property type="entry name" value="enoyl_reductase_like"/>
    <property type="match status" value="1"/>
</dbReference>